<dbReference type="EMBL" id="BDSP01000131">
    <property type="protein sequence ID" value="GAX18647.1"/>
    <property type="molecule type" value="Genomic_DNA"/>
</dbReference>
<dbReference type="InterPro" id="IPR046539">
    <property type="entry name" value="DUF6604"/>
</dbReference>
<dbReference type="Proteomes" id="UP000198406">
    <property type="component" value="Unassembled WGS sequence"/>
</dbReference>
<protein>
    <recommendedName>
        <fullName evidence="2">DUF6604 domain-containing protein</fullName>
    </recommendedName>
</protein>
<feature type="compositionally biased region" description="Basic and acidic residues" evidence="1">
    <location>
        <begin position="223"/>
        <end position="238"/>
    </location>
</feature>
<organism evidence="3 4">
    <name type="scientific">Fistulifera solaris</name>
    <name type="common">Oleaginous diatom</name>
    <dbReference type="NCBI Taxonomy" id="1519565"/>
    <lineage>
        <taxon>Eukaryota</taxon>
        <taxon>Sar</taxon>
        <taxon>Stramenopiles</taxon>
        <taxon>Ochrophyta</taxon>
        <taxon>Bacillariophyta</taxon>
        <taxon>Bacillariophyceae</taxon>
        <taxon>Bacillariophycidae</taxon>
        <taxon>Naviculales</taxon>
        <taxon>Naviculaceae</taxon>
        <taxon>Fistulifera</taxon>
    </lineage>
</organism>
<name>A0A1Z5JX72_FISSO</name>
<dbReference type="PANTHER" id="PTHR38795">
    <property type="entry name" value="DUF6604 DOMAIN-CONTAINING PROTEIN"/>
    <property type="match status" value="1"/>
</dbReference>
<comment type="caution">
    <text evidence="3">The sequence shown here is derived from an EMBL/GenBank/DDBJ whole genome shotgun (WGS) entry which is preliminary data.</text>
</comment>
<evidence type="ECO:0000313" key="3">
    <source>
        <dbReference type="EMBL" id="GAX18647.1"/>
    </source>
</evidence>
<reference evidence="3 4" key="1">
    <citation type="journal article" date="2015" name="Plant Cell">
        <title>Oil accumulation by the oleaginous diatom Fistulifera solaris as revealed by the genome and transcriptome.</title>
        <authorList>
            <person name="Tanaka T."/>
            <person name="Maeda Y."/>
            <person name="Veluchamy A."/>
            <person name="Tanaka M."/>
            <person name="Abida H."/>
            <person name="Marechal E."/>
            <person name="Bowler C."/>
            <person name="Muto M."/>
            <person name="Sunaga Y."/>
            <person name="Tanaka M."/>
            <person name="Yoshino T."/>
            <person name="Taniguchi T."/>
            <person name="Fukuda Y."/>
            <person name="Nemoto M."/>
            <person name="Matsumoto M."/>
            <person name="Wong P.S."/>
            <person name="Aburatani S."/>
            <person name="Fujibuchi W."/>
        </authorList>
    </citation>
    <scope>NUCLEOTIDE SEQUENCE [LARGE SCALE GENOMIC DNA]</scope>
    <source>
        <strain evidence="3 4">JPCC DA0580</strain>
    </source>
</reference>
<feature type="domain" description="DUF6604" evidence="2">
    <location>
        <begin position="91"/>
        <end position="310"/>
    </location>
</feature>
<accession>A0A1Z5JX72</accession>
<feature type="compositionally biased region" description="Polar residues" evidence="1">
    <location>
        <begin position="22"/>
        <end position="35"/>
    </location>
</feature>
<feature type="compositionally biased region" description="Low complexity" evidence="1">
    <location>
        <begin position="49"/>
        <end position="60"/>
    </location>
</feature>
<feature type="region of interest" description="Disordered" evidence="1">
    <location>
        <begin position="49"/>
        <end position="79"/>
    </location>
</feature>
<evidence type="ECO:0000256" key="1">
    <source>
        <dbReference type="SAM" id="MobiDB-lite"/>
    </source>
</evidence>
<evidence type="ECO:0000259" key="2">
    <source>
        <dbReference type="Pfam" id="PF20253"/>
    </source>
</evidence>
<feature type="compositionally biased region" description="Polar residues" evidence="1">
    <location>
        <begin position="62"/>
        <end position="79"/>
    </location>
</feature>
<dbReference type="Pfam" id="PF20253">
    <property type="entry name" value="DUF6604"/>
    <property type="match status" value="1"/>
</dbReference>
<evidence type="ECO:0000313" key="4">
    <source>
        <dbReference type="Proteomes" id="UP000198406"/>
    </source>
</evidence>
<sequence length="976" mass="110244">MGYQRKKQKKKKSRKQGIATKALTQGVPNSLSNASRHQLNDDTVAADNASNRANNDVVSADNVPNYSKNGTVTTDQATNQTNHDKASIVEQYKEANGRFYHWMAQACPESNMSAVNDYRHGVQQILKHNYNVYCLSKQQSGALQEITNTNTSLKTAKNEKRFIIAPPAIMTSLATCIRLREKLTIRIYGSKKGGDDGHRYIIDVLKYCRSALRYANRMATAVHKEENNRTHETKDNRFHALTPDPEDEQRDCEQIESNIKEGKLPKYTGVQVKEKIDIHQIYFEGDDRIQAVAFLNTMDELMGTVRHHYQLLKIYMRGGQATHPSLSSVQLAMECAMVANVATETVARAEHELALDHPHLSSFYRVLALVFLTECVADINKRIKKTHLKAEAHMALAFVADIVECCFHGRFGLAQIPLIAKEFAEKSGVKPQYANEMAEAIRADIALETLLVFEQRFMRCSATAIAFFIEPESHMWLGQCENIGGEFCLLNTHKLVQMFTVASNEMKSFAGLWGPPFDENIRPARRIRGDMDEAFVTNILPGLVQLCNTAPFDHLPTKPHLITVIELLRRHTKDVPTDSSIPHGRKVSAALSFGLHAVLMSSFTLQGKRDLLAVSFCLKESYRTLFTQLRAESHQSKTPENAPPFYHNIRMFKSLAKLANSHHLQKDRKRALEYLKSESVASWSPLIGGELMLYATHVCSIDLGSATIDSLGQLRITLHLYNALKLRDPFFGIPLLESMDKIFKNVKAVWTGGKPKRGSCCAVFCMSWGISATQAARLAFKHAAIEDTFPEYIGAKDRKRNLNERIHPEDISASYRCLAHHNLRSENKDNYHNTSRNAGTEVVNSPTKKYCSSIIDPLHDDQDHVFPVNFTAVGSILLEFVNALSDHMGWSNMAEDAARYDVDASSGNVFSSDLYHKQYYVSLIVRDFLLIFDRNSAEQSLPEFDADRISAFTKSFFDNLEQERYIFFNEHLSSRK</sequence>
<dbReference type="InParanoid" id="A0A1Z5JX72"/>
<feature type="region of interest" description="Disordered" evidence="1">
    <location>
        <begin position="1"/>
        <end position="35"/>
    </location>
</feature>
<gene>
    <name evidence="3" type="ORF">FisN_10Hu140</name>
</gene>
<dbReference type="AlphaFoldDB" id="A0A1Z5JX72"/>
<keyword evidence="4" id="KW-1185">Reference proteome</keyword>
<feature type="compositionally biased region" description="Basic residues" evidence="1">
    <location>
        <begin position="1"/>
        <end position="15"/>
    </location>
</feature>
<dbReference type="OrthoDB" id="42854at2759"/>
<dbReference type="PANTHER" id="PTHR38795:SF1">
    <property type="entry name" value="DUF6604 DOMAIN-CONTAINING PROTEIN"/>
    <property type="match status" value="1"/>
</dbReference>
<proteinExistence type="predicted"/>
<feature type="region of interest" description="Disordered" evidence="1">
    <location>
        <begin position="223"/>
        <end position="250"/>
    </location>
</feature>